<proteinExistence type="predicted"/>
<reference evidence="1" key="2">
    <citation type="journal article" date="2024" name="Antonie Van Leeuwenhoek">
        <title>Roseihalotalea indica gen. nov., sp. nov., a halophilic Bacteroidetes from mesopelagic Southwest Indian Ocean with higher carbohydrate metabolic potential.</title>
        <authorList>
            <person name="Chen B."/>
            <person name="Zhang M."/>
            <person name="Lin D."/>
            <person name="Ye J."/>
            <person name="Tang K."/>
        </authorList>
    </citation>
    <scope>NUCLEOTIDE SEQUENCE</scope>
    <source>
        <strain evidence="1">TK19036</strain>
    </source>
</reference>
<name>A0AA49GTQ2_9BACT</name>
<dbReference type="AlphaFoldDB" id="A0AA49GTQ2"/>
<sequence>MKTLTLKIPHMISHHCQMTVHSAVSRLKSAQVQELKSTELIINLDTAQTSVEQLLETVEKAGYSVTGYTVAPEKTTIESPV</sequence>
<dbReference type="EMBL" id="CP120682">
    <property type="protein sequence ID" value="WKN38611.1"/>
    <property type="molecule type" value="Genomic_DNA"/>
</dbReference>
<accession>A0AA49GTQ2</accession>
<dbReference type="InterPro" id="IPR036163">
    <property type="entry name" value="HMA_dom_sf"/>
</dbReference>
<dbReference type="SUPFAM" id="SSF55008">
    <property type="entry name" value="HMA, heavy metal-associated domain"/>
    <property type="match status" value="1"/>
</dbReference>
<gene>
    <name evidence="1" type="ORF">K4G66_07835</name>
</gene>
<organism evidence="1">
    <name type="scientific">Roseihalotalea indica</name>
    <dbReference type="NCBI Taxonomy" id="2867963"/>
    <lineage>
        <taxon>Bacteria</taxon>
        <taxon>Pseudomonadati</taxon>
        <taxon>Bacteroidota</taxon>
        <taxon>Cytophagia</taxon>
        <taxon>Cytophagales</taxon>
        <taxon>Catalimonadaceae</taxon>
        <taxon>Roseihalotalea</taxon>
    </lineage>
</organism>
<dbReference type="GO" id="GO:0046872">
    <property type="term" value="F:metal ion binding"/>
    <property type="evidence" value="ECO:0007669"/>
    <property type="project" value="InterPro"/>
</dbReference>
<evidence type="ECO:0000313" key="1">
    <source>
        <dbReference type="EMBL" id="WKN38611.1"/>
    </source>
</evidence>
<reference evidence="1" key="1">
    <citation type="journal article" date="2023" name="Comput. Struct. Biotechnol. J.">
        <title>Discovery of a novel marine Bacteroidetes with a rich repertoire of carbohydrate-active enzymes.</title>
        <authorList>
            <person name="Chen B."/>
            <person name="Liu G."/>
            <person name="Chen Q."/>
            <person name="Wang H."/>
            <person name="Liu L."/>
            <person name="Tang K."/>
        </authorList>
    </citation>
    <scope>NUCLEOTIDE SEQUENCE</scope>
    <source>
        <strain evidence="1">TK19036</strain>
    </source>
</reference>
<dbReference type="Gene3D" id="3.30.70.100">
    <property type="match status" value="1"/>
</dbReference>
<protein>
    <submittedName>
        <fullName evidence="1">Heavy-metal-associated domain-containing protein</fullName>
    </submittedName>
</protein>